<dbReference type="InterPro" id="IPR035901">
    <property type="entry name" value="GIY-YIG_endonuc_sf"/>
</dbReference>
<reference evidence="4" key="2">
    <citation type="submission" date="2011-02" db="EMBL/GenBank/DDBJ databases">
        <title>The complete genome of Pedobacter saltans DSM 12145.</title>
        <authorList>
            <consortium name="US DOE Joint Genome Institute (JGI-PGF)"/>
            <person name="Lucas S."/>
            <person name="Copeland A."/>
            <person name="Lapidus A."/>
            <person name="Bruce D."/>
            <person name="Goodwin L."/>
            <person name="Pitluck S."/>
            <person name="Kyrpides N."/>
            <person name="Mavromatis K."/>
            <person name="Pagani I."/>
            <person name="Ivanova N."/>
            <person name="Ovchinnikova G."/>
            <person name="Lu M."/>
            <person name="Detter J.C."/>
            <person name="Han C."/>
            <person name="Land M."/>
            <person name="Hauser L."/>
            <person name="Markowitz V."/>
            <person name="Cheng J.-F."/>
            <person name="Hugenholtz P."/>
            <person name="Woyke T."/>
            <person name="Wu D."/>
            <person name="Tindall B."/>
            <person name="Pomrenke H.G."/>
            <person name="Brambilla E."/>
            <person name="Klenk H.-P."/>
            <person name="Eisen J.A."/>
        </authorList>
    </citation>
    <scope>NUCLEOTIDE SEQUENCE [LARGE SCALE GENOMIC DNA]</scope>
    <source>
        <strain evidence="4">ATCC 51119 / DSM 12145 / JCM 21818 / LMG 10337 / NBRC 100064 / NCIMB 13643</strain>
    </source>
</reference>
<gene>
    <name evidence="3" type="ordered locus">Pedsa_1265</name>
</gene>
<dbReference type="AlphaFoldDB" id="F0SDT6"/>
<dbReference type="InterPro" id="IPR050190">
    <property type="entry name" value="UPF0213_domain"/>
</dbReference>
<dbReference type="PROSITE" id="PS50164">
    <property type="entry name" value="GIY_YIG"/>
    <property type="match status" value="1"/>
</dbReference>
<evidence type="ECO:0000313" key="4">
    <source>
        <dbReference type="Proteomes" id="UP000000310"/>
    </source>
</evidence>
<dbReference type="EMBL" id="CP002545">
    <property type="protein sequence ID" value="ADY51832.1"/>
    <property type="molecule type" value="Genomic_DNA"/>
</dbReference>
<organism evidence="3 4">
    <name type="scientific">Pseudopedobacter saltans (strain ATCC 51119 / DSM 12145 / JCM 21818 / CCUG 39354 / LMG 10337 / NBRC 100064 / NCIMB 13643)</name>
    <name type="common">Pedobacter saltans</name>
    <dbReference type="NCBI Taxonomy" id="762903"/>
    <lineage>
        <taxon>Bacteria</taxon>
        <taxon>Pseudomonadati</taxon>
        <taxon>Bacteroidota</taxon>
        <taxon>Sphingobacteriia</taxon>
        <taxon>Sphingobacteriales</taxon>
        <taxon>Sphingobacteriaceae</taxon>
        <taxon>Pseudopedobacter</taxon>
    </lineage>
</organism>
<name>F0SDT6_PSESL</name>
<dbReference type="Gene3D" id="3.40.1440.10">
    <property type="entry name" value="GIY-YIG endonuclease"/>
    <property type="match status" value="1"/>
</dbReference>
<protein>
    <submittedName>
        <fullName evidence="3">Excinuclease ABC C subunit domain protein</fullName>
    </submittedName>
</protein>
<dbReference type="Pfam" id="PF01541">
    <property type="entry name" value="GIY-YIG"/>
    <property type="match status" value="1"/>
</dbReference>
<dbReference type="Proteomes" id="UP000000310">
    <property type="component" value="Chromosome"/>
</dbReference>
<dbReference type="eggNOG" id="COG2827">
    <property type="taxonomic scope" value="Bacteria"/>
</dbReference>
<sequence>MMYKGGFVYILTNKNKTVLYIGVTSDLKGRIWEHMNSNNRQSFTFRYNVLYLVYYEFLDSISQAIDREKQLKRWSREKKEDLINKMNPTWGFLNDEVAEDVYSLI</sequence>
<feature type="domain" description="GIY-YIG" evidence="2">
    <location>
        <begin position="4"/>
        <end position="81"/>
    </location>
</feature>
<dbReference type="HOGENOM" id="CLU_135650_3_1_10"/>
<keyword evidence="4" id="KW-1185">Reference proteome</keyword>
<evidence type="ECO:0000313" key="3">
    <source>
        <dbReference type="EMBL" id="ADY51832.1"/>
    </source>
</evidence>
<dbReference type="SUPFAM" id="SSF82771">
    <property type="entry name" value="GIY-YIG endonuclease"/>
    <property type="match status" value="1"/>
</dbReference>
<dbReference type="InterPro" id="IPR000305">
    <property type="entry name" value="GIY-YIG_endonuc"/>
</dbReference>
<dbReference type="PANTHER" id="PTHR34477:SF5">
    <property type="entry name" value="BSL5627 PROTEIN"/>
    <property type="match status" value="1"/>
</dbReference>
<accession>F0SDT6</accession>
<dbReference type="PANTHER" id="PTHR34477">
    <property type="entry name" value="UPF0213 PROTEIN YHBQ"/>
    <property type="match status" value="1"/>
</dbReference>
<dbReference type="SMART" id="SM00465">
    <property type="entry name" value="GIYc"/>
    <property type="match status" value="1"/>
</dbReference>
<evidence type="ECO:0000256" key="1">
    <source>
        <dbReference type="ARBA" id="ARBA00007435"/>
    </source>
</evidence>
<comment type="similarity">
    <text evidence="1">Belongs to the UPF0213 family.</text>
</comment>
<dbReference type="CDD" id="cd10448">
    <property type="entry name" value="GIY-YIG_unchar_3"/>
    <property type="match status" value="1"/>
</dbReference>
<evidence type="ECO:0000259" key="2">
    <source>
        <dbReference type="PROSITE" id="PS50164"/>
    </source>
</evidence>
<proteinExistence type="inferred from homology"/>
<reference evidence="3 4" key="1">
    <citation type="journal article" date="2011" name="Stand. Genomic Sci.">
        <title>Complete genome sequence of the gliding, heparinolytic Pedobacter saltans type strain (113).</title>
        <authorList>
            <person name="Liolios K."/>
            <person name="Sikorski J."/>
            <person name="Lu M."/>
            <person name="Nolan M."/>
            <person name="Lapidus A."/>
            <person name="Lucas S."/>
            <person name="Hammon N."/>
            <person name="Deshpande S."/>
            <person name="Cheng J.F."/>
            <person name="Tapia R."/>
            <person name="Han C."/>
            <person name="Goodwin L."/>
            <person name="Pitluck S."/>
            <person name="Huntemann M."/>
            <person name="Ivanova N."/>
            <person name="Pagani I."/>
            <person name="Mavromatis K."/>
            <person name="Ovchinikova G."/>
            <person name="Pati A."/>
            <person name="Chen A."/>
            <person name="Palaniappan K."/>
            <person name="Land M."/>
            <person name="Hauser L."/>
            <person name="Brambilla E.M."/>
            <person name="Kotsyurbenko O."/>
            <person name="Rohde M."/>
            <person name="Tindall B.J."/>
            <person name="Abt B."/>
            <person name="Goker M."/>
            <person name="Detter J.C."/>
            <person name="Woyke T."/>
            <person name="Bristow J."/>
            <person name="Eisen J.A."/>
            <person name="Markowitz V."/>
            <person name="Hugenholtz P."/>
            <person name="Klenk H.P."/>
            <person name="Kyrpides N.C."/>
        </authorList>
    </citation>
    <scope>NUCLEOTIDE SEQUENCE [LARGE SCALE GENOMIC DNA]</scope>
    <source>
        <strain evidence="4">ATCC 51119 / DSM 12145 / JCM 21818 / LMG 10337 / NBRC 100064 / NCIMB 13643</strain>
    </source>
</reference>
<dbReference type="KEGG" id="psn:Pedsa_1265"/>